<keyword evidence="3" id="KW-1185">Reference proteome</keyword>
<dbReference type="PANTHER" id="PTHR23120:SF42">
    <property type="entry name" value="MAESTRO HEAT-LIKE REPEAT FAMILY MEMBER 3"/>
    <property type="match status" value="1"/>
</dbReference>
<evidence type="ECO:0000313" key="2">
    <source>
        <dbReference type="EMBL" id="KFQ97844.1"/>
    </source>
</evidence>
<name>A0A091V4X0_NIPNI</name>
<dbReference type="EMBL" id="KL410606">
    <property type="protein sequence ID" value="KFQ97844.1"/>
    <property type="molecule type" value="Genomic_DNA"/>
</dbReference>
<sequence length="158" mass="18051">SLLCVFQLLACPDIRGWANGILKLVPRYLQSECRVMRRLVLRGLIALCKRHFMAKRMQFLLPSLIELLQDADGEVVEMTLYVVSKVLLDGDIPIASPIALQLAERLRPHFDNDVDYVQLLSMYLFQGVMESVEEAGKEPLKTRVHQSLLPLLCHLHDE</sequence>
<feature type="domain" description="Maestro/Maestro-like HEAT-repeats" evidence="1">
    <location>
        <begin position="27"/>
        <end position="158"/>
    </location>
</feature>
<dbReference type="InterPro" id="IPR016024">
    <property type="entry name" value="ARM-type_fold"/>
</dbReference>
<dbReference type="PANTHER" id="PTHR23120">
    <property type="entry name" value="MAESTRO-RELATED HEAT DOMAIN-CONTAINING"/>
    <property type="match status" value="1"/>
</dbReference>
<organism evidence="2 3">
    <name type="scientific">Nipponia nippon</name>
    <name type="common">Crested ibis</name>
    <name type="synonym">Ibis nippon</name>
    <dbReference type="NCBI Taxonomy" id="128390"/>
    <lineage>
        <taxon>Eukaryota</taxon>
        <taxon>Metazoa</taxon>
        <taxon>Chordata</taxon>
        <taxon>Craniata</taxon>
        <taxon>Vertebrata</taxon>
        <taxon>Euteleostomi</taxon>
        <taxon>Archelosauria</taxon>
        <taxon>Archosauria</taxon>
        <taxon>Dinosauria</taxon>
        <taxon>Saurischia</taxon>
        <taxon>Theropoda</taxon>
        <taxon>Coelurosauria</taxon>
        <taxon>Aves</taxon>
        <taxon>Neognathae</taxon>
        <taxon>Neoaves</taxon>
        <taxon>Aequornithes</taxon>
        <taxon>Pelecaniformes</taxon>
        <taxon>Threskiornithidae</taxon>
        <taxon>Nipponia</taxon>
    </lineage>
</organism>
<reference evidence="2 3" key="1">
    <citation type="submission" date="2014-04" db="EMBL/GenBank/DDBJ databases">
        <title>Genome evolution of avian class.</title>
        <authorList>
            <person name="Zhang G."/>
            <person name="Li C."/>
        </authorList>
    </citation>
    <scope>NUCLEOTIDE SEQUENCE [LARGE SCALE GENOMIC DNA]</scope>
    <source>
        <strain evidence="2">BGI_Y956</strain>
    </source>
</reference>
<gene>
    <name evidence="2" type="ORF">Y956_11983</name>
</gene>
<accession>A0A091V4X0</accession>
<dbReference type="Pfam" id="PF23227">
    <property type="entry name" value="HEAT_MROH2B_C"/>
    <property type="match status" value="1"/>
</dbReference>
<dbReference type="SUPFAM" id="SSF48371">
    <property type="entry name" value="ARM repeat"/>
    <property type="match status" value="1"/>
</dbReference>
<evidence type="ECO:0000313" key="3">
    <source>
        <dbReference type="Proteomes" id="UP000053283"/>
    </source>
</evidence>
<evidence type="ECO:0000259" key="1">
    <source>
        <dbReference type="Pfam" id="PF23227"/>
    </source>
</evidence>
<dbReference type="Gene3D" id="1.25.10.10">
    <property type="entry name" value="Leucine-rich Repeat Variant"/>
    <property type="match status" value="1"/>
</dbReference>
<dbReference type="AlphaFoldDB" id="A0A091V4X0"/>
<protein>
    <recommendedName>
        <fullName evidence="1">Maestro/Maestro-like HEAT-repeats domain-containing protein</fullName>
    </recommendedName>
</protein>
<feature type="non-terminal residue" evidence="2">
    <location>
        <position position="1"/>
    </location>
</feature>
<feature type="non-terminal residue" evidence="2">
    <location>
        <position position="158"/>
    </location>
</feature>
<proteinExistence type="predicted"/>
<dbReference type="InterPro" id="IPR011989">
    <property type="entry name" value="ARM-like"/>
</dbReference>
<dbReference type="Proteomes" id="UP000053283">
    <property type="component" value="Unassembled WGS sequence"/>
</dbReference>
<dbReference type="GO" id="GO:0005737">
    <property type="term" value="C:cytoplasm"/>
    <property type="evidence" value="ECO:0007669"/>
    <property type="project" value="TreeGrafter"/>
</dbReference>
<dbReference type="InterPro" id="IPR055406">
    <property type="entry name" value="HEAT_Maestro"/>
</dbReference>
<dbReference type="InterPro" id="IPR045206">
    <property type="entry name" value="Maestro_heat-like_prot"/>
</dbReference>